<evidence type="ECO:0000256" key="4">
    <source>
        <dbReference type="ARBA" id="ARBA00022840"/>
    </source>
</evidence>
<organism evidence="11 12">
    <name type="scientific">Oerskovia enterophila</name>
    <dbReference type="NCBI Taxonomy" id="43678"/>
    <lineage>
        <taxon>Bacteria</taxon>
        <taxon>Bacillati</taxon>
        <taxon>Actinomycetota</taxon>
        <taxon>Actinomycetes</taxon>
        <taxon>Micrococcales</taxon>
        <taxon>Cellulomonadaceae</taxon>
        <taxon>Oerskovia</taxon>
    </lineage>
</organism>
<comment type="caution">
    <text evidence="11">The sequence shown here is derived from an EMBL/GenBank/DDBJ whole genome shotgun (WGS) entry which is preliminary data.</text>
</comment>
<dbReference type="PROSITE" id="PS50893">
    <property type="entry name" value="ABC_TRANSPORTER_2"/>
    <property type="match status" value="1"/>
</dbReference>
<dbReference type="PANTHER" id="PTHR43394:SF1">
    <property type="entry name" value="ATP-BINDING CASSETTE SUB-FAMILY B MEMBER 10, MITOCHONDRIAL"/>
    <property type="match status" value="1"/>
</dbReference>
<evidence type="ECO:0000256" key="5">
    <source>
        <dbReference type="ARBA" id="ARBA00022989"/>
    </source>
</evidence>
<evidence type="ECO:0000256" key="3">
    <source>
        <dbReference type="ARBA" id="ARBA00022741"/>
    </source>
</evidence>
<accession>A0ABX2Y6B5</accession>
<gene>
    <name evidence="11" type="primary">msbA_1</name>
    <name evidence="11" type="ORF">OERS_14630</name>
</gene>
<dbReference type="InterPro" id="IPR003593">
    <property type="entry name" value="AAA+_ATPase"/>
</dbReference>
<dbReference type="InterPro" id="IPR036640">
    <property type="entry name" value="ABC1_TM_sf"/>
</dbReference>
<keyword evidence="12" id="KW-1185">Reference proteome</keyword>
<feature type="domain" description="ABC transmembrane type-1" evidence="10">
    <location>
        <begin position="60"/>
        <end position="345"/>
    </location>
</feature>
<feature type="region of interest" description="Disordered" evidence="7">
    <location>
        <begin position="1"/>
        <end position="21"/>
    </location>
</feature>
<evidence type="ECO:0000256" key="1">
    <source>
        <dbReference type="ARBA" id="ARBA00004651"/>
    </source>
</evidence>
<dbReference type="GO" id="GO:0005524">
    <property type="term" value="F:ATP binding"/>
    <property type="evidence" value="ECO:0007669"/>
    <property type="project" value="UniProtKB-KW"/>
</dbReference>
<proteinExistence type="predicted"/>
<dbReference type="InterPro" id="IPR039421">
    <property type="entry name" value="Type_1_exporter"/>
</dbReference>
<evidence type="ECO:0000256" key="6">
    <source>
        <dbReference type="ARBA" id="ARBA00023136"/>
    </source>
</evidence>
<dbReference type="SUPFAM" id="SSF52540">
    <property type="entry name" value="P-loop containing nucleoside triphosphate hydrolases"/>
    <property type="match status" value="1"/>
</dbReference>
<dbReference type="InterPro" id="IPR003439">
    <property type="entry name" value="ABC_transporter-like_ATP-bd"/>
</dbReference>
<keyword evidence="2 8" id="KW-0812">Transmembrane</keyword>
<evidence type="ECO:0000256" key="8">
    <source>
        <dbReference type="SAM" id="Phobius"/>
    </source>
</evidence>
<dbReference type="EC" id="3.6.3.-" evidence="11"/>
<evidence type="ECO:0000313" key="12">
    <source>
        <dbReference type="Proteomes" id="UP000093412"/>
    </source>
</evidence>
<feature type="transmembrane region" description="Helical" evidence="8">
    <location>
        <begin position="99"/>
        <end position="120"/>
    </location>
</feature>
<dbReference type="GO" id="GO:0016787">
    <property type="term" value="F:hydrolase activity"/>
    <property type="evidence" value="ECO:0007669"/>
    <property type="project" value="UniProtKB-KW"/>
</dbReference>
<feature type="transmembrane region" description="Helical" evidence="8">
    <location>
        <begin position="55"/>
        <end position="79"/>
    </location>
</feature>
<evidence type="ECO:0000259" key="9">
    <source>
        <dbReference type="PROSITE" id="PS50893"/>
    </source>
</evidence>
<keyword evidence="11" id="KW-0378">Hydrolase</keyword>
<comment type="subcellular location">
    <subcellularLocation>
        <location evidence="1">Cell membrane</location>
        <topology evidence="1">Multi-pass membrane protein</topology>
    </subcellularLocation>
</comment>
<dbReference type="InterPro" id="IPR027417">
    <property type="entry name" value="P-loop_NTPase"/>
</dbReference>
<dbReference type="Pfam" id="PF00005">
    <property type="entry name" value="ABC_tran"/>
    <property type="match status" value="1"/>
</dbReference>
<sequence length="643" mass="66921">MSTTTTPTSARGRRRGAKAKPEVVVEDATGARIASASSLGVFATLRKGVQMSPEILVGIWGTLLLAVVAALGRIVVPITVQQTVDSGIMAPGGPDTSRVALLVGAAALVLVVAGLCSALVNVRLFRSTEAGLASLRVRAFRHVHDLSVLTQSTERRGALVSRVTSDVDTISLFVQWGGIMLLVSVLQIGAATLLMAFYSWQLTLLVWACFVPLFLILRPAQGRVNGAYTALRERVGAMLGAISESVVGAETIRAYGVGERTARRVDAAVESTRKGMVRAQVLVSTVFSSGVLVANLVLAVVVVVGTLLGIDGSITAGQLLAFLFLVQLFTGPVQMATEILNELQNAVAGWRRVLAVVETPVQVVDKGAQGVRSPRGPAHVRLEDVRFAYPDGPEVLHGVDLDFPARTSVAVVGATGSGKTTIAKLVTRLMDPTSGAVRLDGVDLRDLSAASLRERVVLVPQEGFLFDGTLAENIAYGVRDTSAGAPGAPDEAGTGETPAQTAARHADRIDAAVAELGLTDWVADLPDGLGSAVGQRGEALSAGERQLVAIARAYLAEADLLVLDEATSAVDPATEVRIARALDSLTAGRSTITIAHRLSTAEAADLVVVVDAGHVVEVGPHAELAAAGGVYASMHASWVAQTR</sequence>
<name>A0ABX2Y6B5_9CELL</name>
<dbReference type="CDD" id="cd07346">
    <property type="entry name" value="ABC_6TM_exporters"/>
    <property type="match status" value="1"/>
</dbReference>
<feature type="transmembrane region" description="Helical" evidence="8">
    <location>
        <begin position="172"/>
        <end position="191"/>
    </location>
</feature>
<feature type="domain" description="ABC transporter" evidence="9">
    <location>
        <begin position="380"/>
        <end position="637"/>
    </location>
</feature>
<evidence type="ECO:0000259" key="10">
    <source>
        <dbReference type="PROSITE" id="PS50929"/>
    </source>
</evidence>
<dbReference type="Gene3D" id="3.40.50.300">
    <property type="entry name" value="P-loop containing nucleotide triphosphate hydrolases"/>
    <property type="match status" value="1"/>
</dbReference>
<evidence type="ECO:0000313" key="11">
    <source>
        <dbReference type="EMBL" id="OCI31792.1"/>
    </source>
</evidence>
<dbReference type="PROSITE" id="PS50929">
    <property type="entry name" value="ABC_TM1F"/>
    <property type="match status" value="1"/>
</dbReference>
<dbReference type="SMART" id="SM00382">
    <property type="entry name" value="AAA"/>
    <property type="match status" value="1"/>
</dbReference>
<dbReference type="Proteomes" id="UP000093412">
    <property type="component" value="Unassembled WGS sequence"/>
</dbReference>
<dbReference type="PROSITE" id="PS00211">
    <property type="entry name" value="ABC_TRANSPORTER_1"/>
    <property type="match status" value="1"/>
</dbReference>
<keyword evidence="3" id="KW-0547">Nucleotide-binding</keyword>
<keyword evidence="4 11" id="KW-0067">ATP-binding</keyword>
<dbReference type="InterPro" id="IPR011527">
    <property type="entry name" value="ABC1_TM_dom"/>
</dbReference>
<dbReference type="EMBL" id="MAQA01000013">
    <property type="protein sequence ID" value="OCI31792.1"/>
    <property type="molecule type" value="Genomic_DNA"/>
</dbReference>
<keyword evidence="6 8" id="KW-0472">Membrane</keyword>
<dbReference type="Gene3D" id="1.20.1560.10">
    <property type="entry name" value="ABC transporter type 1, transmembrane domain"/>
    <property type="match status" value="1"/>
</dbReference>
<keyword evidence="5 8" id="KW-1133">Transmembrane helix</keyword>
<evidence type="ECO:0000256" key="7">
    <source>
        <dbReference type="SAM" id="MobiDB-lite"/>
    </source>
</evidence>
<evidence type="ECO:0000256" key="2">
    <source>
        <dbReference type="ARBA" id="ARBA00022692"/>
    </source>
</evidence>
<reference evidence="11 12" key="1">
    <citation type="submission" date="2016-06" db="EMBL/GenBank/DDBJ databases">
        <title>Genome sequence of Oerskovia enterophila DSM 43852.</title>
        <authorList>
            <person name="Poehlein A."/>
            <person name="Jag V."/>
            <person name="Bengelsdorf F.R."/>
            <person name="Daniel R."/>
            <person name="Duerre P."/>
        </authorList>
    </citation>
    <scope>NUCLEOTIDE SEQUENCE [LARGE SCALE GENOMIC DNA]</scope>
    <source>
        <strain evidence="11 12">DSM 43852</strain>
    </source>
</reference>
<dbReference type="PANTHER" id="PTHR43394">
    <property type="entry name" value="ATP-DEPENDENT PERMEASE MDL1, MITOCHONDRIAL"/>
    <property type="match status" value="1"/>
</dbReference>
<feature type="transmembrane region" description="Helical" evidence="8">
    <location>
        <begin position="197"/>
        <end position="217"/>
    </location>
</feature>
<protein>
    <submittedName>
        <fullName evidence="11">Lipid A export ATP-binding/permease protein MsbA</fullName>
        <ecNumber evidence="11">3.6.3.-</ecNumber>
    </submittedName>
</protein>
<feature type="transmembrane region" description="Helical" evidence="8">
    <location>
        <begin position="281"/>
        <end position="308"/>
    </location>
</feature>
<dbReference type="Pfam" id="PF00664">
    <property type="entry name" value="ABC_membrane"/>
    <property type="match status" value="1"/>
</dbReference>
<dbReference type="InterPro" id="IPR017871">
    <property type="entry name" value="ABC_transporter-like_CS"/>
</dbReference>
<dbReference type="SUPFAM" id="SSF90123">
    <property type="entry name" value="ABC transporter transmembrane region"/>
    <property type="match status" value="1"/>
</dbReference>